<keyword evidence="3" id="KW-0998">Cell outer membrane</keyword>
<protein>
    <submittedName>
        <fullName evidence="6">Peptidoglycan-associated lipoprotein</fullName>
    </submittedName>
</protein>
<evidence type="ECO:0000256" key="1">
    <source>
        <dbReference type="ARBA" id="ARBA00004442"/>
    </source>
</evidence>
<evidence type="ECO:0000256" key="2">
    <source>
        <dbReference type="ARBA" id="ARBA00023136"/>
    </source>
</evidence>
<dbReference type="Proteomes" id="UP000199290">
    <property type="component" value="Unassembled WGS sequence"/>
</dbReference>
<comment type="subcellular location">
    <subcellularLocation>
        <location evidence="1">Cell outer membrane</location>
    </subcellularLocation>
</comment>
<dbReference type="SUPFAM" id="SSF103088">
    <property type="entry name" value="OmpA-like"/>
    <property type="match status" value="1"/>
</dbReference>
<dbReference type="PANTHER" id="PTHR30329">
    <property type="entry name" value="STATOR ELEMENT OF FLAGELLAR MOTOR COMPLEX"/>
    <property type="match status" value="1"/>
</dbReference>
<dbReference type="EMBL" id="FOYV01000001">
    <property type="protein sequence ID" value="SFR47688.1"/>
    <property type="molecule type" value="Genomic_DNA"/>
</dbReference>
<dbReference type="STRING" id="375760.SAMN04488073_1867"/>
<evidence type="ECO:0000256" key="3">
    <source>
        <dbReference type="ARBA" id="ARBA00023237"/>
    </source>
</evidence>
<dbReference type="GO" id="GO:0009279">
    <property type="term" value="C:cell outer membrane"/>
    <property type="evidence" value="ECO:0007669"/>
    <property type="project" value="UniProtKB-SubCell"/>
</dbReference>
<gene>
    <name evidence="6" type="ORF">SAMN04488073_1867</name>
</gene>
<dbReference type="InterPro" id="IPR006664">
    <property type="entry name" value="OMP_bac"/>
</dbReference>
<evidence type="ECO:0000256" key="4">
    <source>
        <dbReference type="PROSITE-ProRule" id="PRU00473"/>
    </source>
</evidence>
<dbReference type="InterPro" id="IPR006665">
    <property type="entry name" value="OmpA-like"/>
</dbReference>
<keyword evidence="2 4" id="KW-0472">Membrane</keyword>
<feature type="domain" description="OmpA-like" evidence="5">
    <location>
        <begin position="27"/>
        <end position="141"/>
    </location>
</feature>
<keyword evidence="6" id="KW-0449">Lipoprotein</keyword>
<name>A0A1I6GZS1_9GAMM</name>
<dbReference type="PROSITE" id="PS51123">
    <property type="entry name" value="OMPA_2"/>
    <property type="match status" value="1"/>
</dbReference>
<dbReference type="Gene3D" id="3.30.1330.60">
    <property type="entry name" value="OmpA-like domain"/>
    <property type="match status" value="1"/>
</dbReference>
<dbReference type="InterPro" id="IPR050330">
    <property type="entry name" value="Bact_OuterMem_StrucFunc"/>
</dbReference>
<dbReference type="InterPro" id="IPR036737">
    <property type="entry name" value="OmpA-like_sf"/>
</dbReference>
<proteinExistence type="predicted"/>
<keyword evidence="7" id="KW-1185">Reference proteome</keyword>
<reference evidence="7" key="1">
    <citation type="submission" date="2016-10" db="EMBL/GenBank/DDBJ databases">
        <authorList>
            <person name="Varghese N."/>
            <person name="Submissions S."/>
        </authorList>
    </citation>
    <scope>NUCLEOTIDE SEQUENCE [LARGE SCALE GENOMIC DNA]</scope>
    <source>
        <strain evidence="7">CGMCC 1.6294</strain>
    </source>
</reference>
<dbReference type="PANTHER" id="PTHR30329:SF21">
    <property type="entry name" value="LIPOPROTEIN YIAD-RELATED"/>
    <property type="match status" value="1"/>
</dbReference>
<dbReference type="AlphaFoldDB" id="A0A1I6GZS1"/>
<sequence>MTVLVLDNPELIAKAAMASGFLHAAFESGSARPHRMRFHYGFNRHALEGKDLEIIKQHAAYLVHNPTTMVRIHGHSDNFGGEDYNRFLSRLRANAVARVLMQEGVPESRIIMSHWGSSRPLATPEDRAANRRVELEYLTVDVAQAL</sequence>
<evidence type="ECO:0000313" key="7">
    <source>
        <dbReference type="Proteomes" id="UP000199290"/>
    </source>
</evidence>
<accession>A0A1I6GZS1</accession>
<dbReference type="RefSeq" id="WP_091988677.1">
    <property type="nucleotide sequence ID" value="NZ_FOYV01000001.1"/>
</dbReference>
<evidence type="ECO:0000313" key="6">
    <source>
        <dbReference type="EMBL" id="SFR47688.1"/>
    </source>
</evidence>
<dbReference type="Pfam" id="PF00691">
    <property type="entry name" value="OmpA"/>
    <property type="match status" value="1"/>
</dbReference>
<dbReference type="PRINTS" id="PR01021">
    <property type="entry name" value="OMPADOMAIN"/>
</dbReference>
<dbReference type="OrthoDB" id="6199125at2"/>
<evidence type="ECO:0000259" key="5">
    <source>
        <dbReference type="PROSITE" id="PS51123"/>
    </source>
</evidence>
<organism evidence="6 7">
    <name type="scientific">Marinobacter gudaonensis</name>
    <dbReference type="NCBI Taxonomy" id="375760"/>
    <lineage>
        <taxon>Bacteria</taxon>
        <taxon>Pseudomonadati</taxon>
        <taxon>Pseudomonadota</taxon>
        <taxon>Gammaproteobacteria</taxon>
        <taxon>Pseudomonadales</taxon>
        <taxon>Marinobacteraceae</taxon>
        <taxon>Marinobacter</taxon>
    </lineage>
</organism>
<dbReference type="CDD" id="cd07185">
    <property type="entry name" value="OmpA_C-like"/>
    <property type="match status" value="1"/>
</dbReference>